<keyword evidence="4" id="KW-0805">Transcription regulation</keyword>
<dbReference type="PANTHER" id="PTHR33215">
    <property type="entry name" value="PROTEIN DISTAL ANTENNA"/>
    <property type="match status" value="1"/>
</dbReference>
<feature type="region of interest" description="Disordered" evidence="9">
    <location>
        <begin position="1"/>
        <end position="84"/>
    </location>
</feature>
<evidence type="ECO:0000256" key="8">
    <source>
        <dbReference type="PROSITE-ProRule" id="PRU00320"/>
    </source>
</evidence>
<dbReference type="EMBL" id="JABFTP020000185">
    <property type="protein sequence ID" value="KAL3285626.1"/>
    <property type="molecule type" value="Genomic_DNA"/>
</dbReference>
<keyword evidence="5 8" id="KW-0238">DNA-binding</keyword>
<feature type="region of interest" description="Disordered" evidence="9">
    <location>
        <begin position="206"/>
        <end position="241"/>
    </location>
</feature>
<evidence type="ECO:0000256" key="2">
    <source>
        <dbReference type="ARBA" id="ARBA00022473"/>
    </source>
</evidence>
<reference evidence="11 12" key="1">
    <citation type="journal article" date="2021" name="BMC Biol.">
        <title>Horizontally acquired antibacterial genes associated with adaptive radiation of ladybird beetles.</title>
        <authorList>
            <person name="Li H.S."/>
            <person name="Tang X.F."/>
            <person name="Huang Y.H."/>
            <person name="Xu Z.Y."/>
            <person name="Chen M.L."/>
            <person name="Du X.Y."/>
            <person name="Qiu B.Y."/>
            <person name="Chen P.T."/>
            <person name="Zhang W."/>
            <person name="Slipinski A."/>
            <person name="Escalona H.E."/>
            <person name="Waterhouse R.M."/>
            <person name="Zwick A."/>
            <person name="Pang H."/>
        </authorList>
    </citation>
    <scope>NUCLEOTIDE SEQUENCE [LARGE SCALE GENOMIC DNA]</scope>
    <source>
        <strain evidence="11">SYSU2018</strain>
    </source>
</reference>
<proteinExistence type="predicted"/>
<protein>
    <recommendedName>
        <fullName evidence="10">HTH psq-type domain-containing protein</fullName>
    </recommendedName>
</protein>
<keyword evidence="6" id="KW-0804">Transcription</keyword>
<comment type="subcellular location">
    <subcellularLocation>
        <location evidence="1 8">Nucleus</location>
    </subcellularLocation>
</comment>
<evidence type="ECO:0000256" key="9">
    <source>
        <dbReference type="SAM" id="MobiDB-lite"/>
    </source>
</evidence>
<evidence type="ECO:0000256" key="3">
    <source>
        <dbReference type="ARBA" id="ARBA00022553"/>
    </source>
</evidence>
<dbReference type="GO" id="GO:0021556">
    <property type="term" value="P:central nervous system formation"/>
    <property type="evidence" value="ECO:0007669"/>
    <property type="project" value="UniProtKB-ARBA"/>
</dbReference>
<feature type="compositionally biased region" description="Basic residues" evidence="9">
    <location>
        <begin position="1"/>
        <end position="10"/>
    </location>
</feature>
<gene>
    <name evidence="11" type="ORF">HHI36_000158</name>
</gene>
<dbReference type="InterPro" id="IPR036388">
    <property type="entry name" value="WH-like_DNA-bd_sf"/>
</dbReference>
<dbReference type="InterPro" id="IPR051839">
    <property type="entry name" value="RD_transcriptional_regulator"/>
</dbReference>
<keyword evidence="2" id="KW-0217">Developmental protein</keyword>
<dbReference type="InterPro" id="IPR007889">
    <property type="entry name" value="HTH_Psq"/>
</dbReference>
<feature type="DNA-binding region" description="H-T-H motif" evidence="8">
    <location>
        <begin position="31"/>
        <end position="51"/>
    </location>
</feature>
<feature type="compositionally biased region" description="Low complexity" evidence="9">
    <location>
        <begin position="207"/>
        <end position="221"/>
    </location>
</feature>
<dbReference type="GO" id="GO:0007469">
    <property type="term" value="P:antennal development"/>
    <property type="evidence" value="ECO:0007669"/>
    <property type="project" value="UniProtKB-ARBA"/>
</dbReference>
<keyword evidence="3" id="KW-0597">Phosphoprotein</keyword>
<evidence type="ECO:0000256" key="1">
    <source>
        <dbReference type="ARBA" id="ARBA00004123"/>
    </source>
</evidence>
<dbReference type="GO" id="GO:0003677">
    <property type="term" value="F:DNA binding"/>
    <property type="evidence" value="ECO:0007669"/>
    <property type="project" value="UniProtKB-UniRule"/>
</dbReference>
<evidence type="ECO:0000256" key="6">
    <source>
        <dbReference type="ARBA" id="ARBA00023163"/>
    </source>
</evidence>
<dbReference type="Gene3D" id="1.10.10.10">
    <property type="entry name" value="Winged helix-like DNA-binding domain superfamily/Winged helix DNA-binding domain"/>
    <property type="match status" value="1"/>
</dbReference>
<feature type="compositionally biased region" description="Low complexity" evidence="9">
    <location>
        <begin position="254"/>
        <end position="268"/>
    </location>
</feature>
<dbReference type="PROSITE" id="PS50960">
    <property type="entry name" value="HTH_PSQ"/>
    <property type="match status" value="1"/>
</dbReference>
<dbReference type="Proteomes" id="UP001516400">
    <property type="component" value="Unassembled WGS sequence"/>
</dbReference>
<dbReference type="AlphaFoldDB" id="A0ABD2P4L1"/>
<dbReference type="Pfam" id="PF04218">
    <property type="entry name" value="CENP-B_N"/>
    <property type="match status" value="1"/>
</dbReference>
<organism evidence="11 12">
    <name type="scientific">Cryptolaemus montrouzieri</name>
    <dbReference type="NCBI Taxonomy" id="559131"/>
    <lineage>
        <taxon>Eukaryota</taxon>
        <taxon>Metazoa</taxon>
        <taxon>Ecdysozoa</taxon>
        <taxon>Arthropoda</taxon>
        <taxon>Hexapoda</taxon>
        <taxon>Insecta</taxon>
        <taxon>Pterygota</taxon>
        <taxon>Neoptera</taxon>
        <taxon>Endopterygota</taxon>
        <taxon>Coleoptera</taxon>
        <taxon>Polyphaga</taxon>
        <taxon>Cucujiformia</taxon>
        <taxon>Coccinelloidea</taxon>
        <taxon>Coccinellidae</taxon>
        <taxon>Scymninae</taxon>
        <taxon>Scymnini</taxon>
        <taxon>Cryptolaemus</taxon>
    </lineage>
</organism>
<evidence type="ECO:0000313" key="11">
    <source>
        <dbReference type="EMBL" id="KAL3285626.1"/>
    </source>
</evidence>
<dbReference type="FunFam" id="1.10.10.10:FF:000293">
    <property type="entry name" value="Tigger transposable element-derived protein 5"/>
    <property type="match status" value="1"/>
</dbReference>
<evidence type="ECO:0000256" key="5">
    <source>
        <dbReference type="ARBA" id="ARBA00023125"/>
    </source>
</evidence>
<comment type="caution">
    <text evidence="11">The sequence shown here is derived from an EMBL/GenBank/DDBJ whole genome shotgun (WGS) entry which is preliminary data.</text>
</comment>
<dbReference type="InterPro" id="IPR009057">
    <property type="entry name" value="Homeodomain-like_sf"/>
</dbReference>
<evidence type="ECO:0000256" key="7">
    <source>
        <dbReference type="ARBA" id="ARBA00023242"/>
    </source>
</evidence>
<dbReference type="GO" id="GO:0048749">
    <property type="term" value="P:compound eye development"/>
    <property type="evidence" value="ECO:0007669"/>
    <property type="project" value="UniProtKB-ARBA"/>
</dbReference>
<feature type="compositionally biased region" description="Basic and acidic residues" evidence="9">
    <location>
        <begin position="69"/>
        <end position="82"/>
    </location>
</feature>
<feature type="compositionally biased region" description="Polar residues" evidence="9">
    <location>
        <begin position="222"/>
        <end position="231"/>
    </location>
</feature>
<dbReference type="PANTHER" id="PTHR33215:SF13">
    <property type="entry name" value="PROTEIN DISTAL ANTENNA"/>
    <property type="match status" value="1"/>
</dbReference>
<evidence type="ECO:0000313" key="12">
    <source>
        <dbReference type="Proteomes" id="UP001516400"/>
    </source>
</evidence>
<dbReference type="GO" id="GO:0005634">
    <property type="term" value="C:nucleus"/>
    <property type="evidence" value="ECO:0007669"/>
    <property type="project" value="UniProtKB-SubCell"/>
</dbReference>
<feature type="compositionally biased region" description="Basic and acidic residues" evidence="9">
    <location>
        <begin position="14"/>
        <end position="30"/>
    </location>
</feature>
<evidence type="ECO:0000259" key="10">
    <source>
        <dbReference type="PROSITE" id="PS50960"/>
    </source>
</evidence>
<accession>A0ABD2P4L1</accession>
<feature type="domain" description="HTH psq-type" evidence="10">
    <location>
        <begin position="4"/>
        <end position="55"/>
    </location>
</feature>
<feature type="region of interest" description="Disordered" evidence="9">
    <location>
        <begin position="253"/>
        <end position="289"/>
    </location>
</feature>
<dbReference type="SUPFAM" id="SSF46689">
    <property type="entry name" value="Homeodomain-like"/>
    <property type="match status" value="1"/>
</dbReference>
<dbReference type="GO" id="GO:0007379">
    <property type="term" value="P:segment specification"/>
    <property type="evidence" value="ECO:0007669"/>
    <property type="project" value="UniProtKB-ARBA"/>
</dbReference>
<feature type="compositionally biased region" description="Polar residues" evidence="9">
    <location>
        <begin position="269"/>
        <end position="289"/>
    </location>
</feature>
<keyword evidence="12" id="KW-1185">Reference proteome</keyword>
<dbReference type="GO" id="GO:0003700">
    <property type="term" value="F:DNA-binding transcription factor activity"/>
    <property type="evidence" value="ECO:0007669"/>
    <property type="project" value="UniProtKB-ARBA"/>
</dbReference>
<evidence type="ECO:0000256" key="4">
    <source>
        <dbReference type="ARBA" id="ARBA00023015"/>
    </source>
</evidence>
<keyword evidence="7 8" id="KW-0539">Nucleus</keyword>
<sequence length="451" mass="49893">MSAKAGKRPMRPLSTREKLEAIRRVHEGESKASVARDIGVPESTLRGWCKNEDKISLLSRQSSPETDESNEHHQDKKRKLEENVQPFNLSLKAATTSNGYSPNSENRYKVDYAKTLDAKAVPLDLKTKITKEPVQKTPSAASERERNRAELARLSVELGLNRPEMFLSNFANSNANININDMANLGMLGQWNPMFIAQVQQARKLASPGSTSNTPNTSGGSLLTTVNQLPGKQSPVRLPNEKLPLEESVRYWLNSSTPPSQSPNSSNNGYPTSLSTPLTNAGTATSPLSGMTPEQNAWFLKLYKTALLTQMNNTQYPMQFPAPVPDKPILYQQLTKDKEVYNAENLSINASLPEDRPGAKNIKNSKARAVLDTLLLNNNNISKNSNKDGEAISQDEAVVHGEKFLSWLESCSEPSVTTMQIMQFRSLLTNVKTSADRKNGGVQMKAKVRRK</sequence>
<name>A0ABD2P4L1_9CUCU</name>